<proteinExistence type="predicted"/>
<evidence type="ECO:0000313" key="5">
    <source>
        <dbReference type="Proteomes" id="UP001500274"/>
    </source>
</evidence>
<keyword evidence="2" id="KW-0812">Transmembrane</keyword>
<accession>A0ABP6BIF8</accession>
<reference evidence="3 5" key="2">
    <citation type="journal article" date="2019" name="Int. J. Syst. Evol. Microbiol.">
        <title>The Global Catalogue of Microorganisms (GCM) 10K type strain sequencing project: providing services to taxonomists for standard genome sequencing and annotation.</title>
        <authorList>
            <consortium name="The Broad Institute Genomics Platform"/>
            <consortium name="The Broad Institute Genome Sequencing Center for Infectious Disease"/>
            <person name="Wu L."/>
            <person name="Ma J."/>
        </authorList>
    </citation>
    <scope>NUCLEOTIDE SEQUENCE [LARGE SCALE GENOMIC DNA]</scope>
    <source>
        <strain evidence="3 5">JCM 16365</strain>
    </source>
</reference>
<dbReference type="Proteomes" id="UP001500274">
    <property type="component" value="Unassembled WGS sequence"/>
</dbReference>
<keyword evidence="2" id="KW-0472">Membrane</keyword>
<evidence type="ECO:0000313" key="4">
    <source>
        <dbReference type="EMBL" id="GAA2572825.1"/>
    </source>
</evidence>
<reference evidence="4" key="3">
    <citation type="submission" date="2023-12" db="EMBL/GenBank/DDBJ databases">
        <authorList>
            <person name="Sun Q."/>
            <person name="Inoue M."/>
        </authorList>
    </citation>
    <scope>NUCLEOTIDE SEQUENCE</scope>
    <source>
        <strain evidence="4">JCM 16365</strain>
    </source>
</reference>
<evidence type="ECO:0000256" key="1">
    <source>
        <dbReference type="SAM" id="MobiDB-lite"/>
    </source>
</evidence>
<evidence type="ECO:0000256" key="2">
    <source>
        <dbReference type="SAM" id="Phobius"/>
    </source>
</evidence>
<organism evidence="4 5">
    <name type="scientific">Microbacterium binotii</name>
    <dbReference type="NCBI Taxonomy" id="462710"/>
    <lineage>
        <taxon>Bacteria</taxon>
        <taxon>Bacillati</taxon>
        <taxon>Actinomycetota</taxon>
        <taxon>Actinomycetes</taxon>
        <taxon>Micrococcales</taxon>
        <taxon>Microbacteriaceae</taxon>
        <taxon>Microbacterium</taxon>
    </lineage>
</organism>
<evidence type="ECO:0000313" key="3">
    <source>
        <dbReference type="EMBL" id="GAA2568784.1"/>
    </source>
</evidence>
<comment type="caution">
    <text evidence="4">The sequence shown here is derived from an EMBL/GenBank/DDBJ whole genome shotgun (WGS) entry which is preliminary data.</text>
</comment>
<name>A0ABP6BIF8_9MICO</name>
<gene>
    <name evidence="3" type="ORF">GCM10009862_04440</name>
    <name evidence="4" type="ORF">GCM10009862_09710</name>
</gene>
<dbReference type="RefSeq" id="WP_344226462.1">
    <property type="nucleotide sequence ID" value="NZ_BAAARI010000002.1"/>
</dbReference>
<keyword evidence="2" id="KW-1133">Transmembrane helix</keyword>
<sequence>MRSYLFGSGLFSALLGGATLFRGLRNNDEPFTWRTALAWVSWGITLALAIGAIVDTFRAKRGHVAAGDSPVSGDETKLLRKRLRR</sequence>
<dbReference type="EMBL" id="BAAARI010000006">
    <property type="protein sequence ID" value="GAA2572825.1"/>
    <property type="molecule type" value="Genomic_DNA"/>
</dbReference>
<reference evidence="4" key="1">
    <citation type="journal article" date="2014" name="Int. J. Syst. Evol. Microbiol.">
        <title>Complete genome of a new Firmicutes species belonging to the dominant human colonic microbiota ('Ruminococcus bicirculans') reveals two chromosomes and a selective capacity to utilize plant glucans.</title>
        <authorList>
            <consortium name="NISC Comparative Sequencing Program"/>
            <person name="Wegmann U."/>
            <person name="Louis P."/>
            <person name="Goesmann A."/>
            <person name="Henrissat B."/>
            <person name="Duncan S.H."/>
            <person name="Flint H.J."/>
        </authorList>
    </citation>
    <scope>NUCLEOTIDE SEQUENCE</scope>
    <source>
        <strain evidence="4">JCM 16365</strain>
    </source>
</reference>
<feature type="region of interest" description="Disordered" evidence="1">
    <location>
        <begin position="64"/>
        <end position="85"/>
    </location>
</feature>
<feature type="transmembrane region" description="Helical" evidence="2">
    <location>
        <begin position="36"/>
        <end position="54"/>
    </location>
</feature>
<keyword evidence="5" id="KW-1185">Reference proteome</keyword>
<protein>
    <recommendedName>
        <fullName evidence="6">NADH:ubiquinone oxidoreductase</fullName>
    </recommendedName>
</protein>
<evidence type="ECO:0008006" key="6">
    <source>
        <dbReference type="Google" id="ProtNLM"/>
    </source>
</evidence>
<dbReference type="EMBL" id="BAAARI010000002">
    <property type="protein sequence ID" value="GAA2568784.1"/>
    <property type="molecule type" value="Genomic_DNA"/>
</dbReference>